<comment type="similarity">
    <text evidence="9">Belongs to the peroxiredoxin family. BCP/PrxQ subfamily.</text>
</comment>
<feature type="domain" description="Thioredoxin" evidence="13">
    <location>
        <begin position="22"/>
        <end position="177"/>
    </location>
</feature>
<evidence type="ECO:0000256" key="5">
    <source>
        <dbReference type="ARBA" id="ARBA00023002"/>
    </source>
</evidence>
<keyword evidence="3 14" id="KW-0575">Peroxidase</keyword>
<evidence type="ECO:0000256" key="3">
    <source>
        <dbReference type="ARBA" id="ARBA00022559"/>
    </source>
</evidence>
<dbReference type="EMBL" id="CP144918">
    <property type="protein sequence ID" value="WWA46356.1"/>
    <property type="molecule type" value="Genomic_DNA"/>
</dbReference>
<evidence type="ECO:0000259" key="13">
    <source>
        <dbReference type="PROSITE" id="PS51352"/>
    </source>
</evidence>
<dbReference type="Gene3D" id="3.40.30.10">
    <property type="entry name" value="Glutaredoxin"/>
    <property type="match status" value="1"/>
</dbReference>
<dbReference type="CDD" id="cd03017">
    <property type="entry name" value="PRX_BCP"/>
    <property type="match status" value="1"/>
</dbReference>
<gene>
    <name evidence="14" type="ORF">V5F89_08655</name>
</gene>
<comment type="catalytic activity">
    <reaction evidence="11">
        <text>a hydroperoxide + [thioredoxin]-dithiol = an alcohol + [thioredoxin]-disulfide + H2O</text>
        <dbReference type="Rhea" id="RHEA:62620"/>
        <dbReference type="Rhea" id="RHEA-COMP:10698"/>
        <dbReference type="Rhea" id="RHEA-COMP:10700"/>
        <dbReference type="ChEBI" id="CHEBI:15377"/>
        <dbReference type="ChEBI" id="CHEBI:29950"/>
        <dbReference type="ChEBI" id="CHEBI:30879"/>
        <dbReference type="ChEBI" id="CHEBI:35924"/>
        <dbReference type="ChEBI" id="CHEBI:50058"/>
        <dbReference type="EC" id="1.11.1.24"/>
    </reaction>
</comment>
<dbReference type="PROSITE" id="PS51352">
    <property type="entry name" value="THIOREDOXIN_2"/>
    <property type="match status" value="1"/>
</dbReference>
<dbReference type="Proteomes" id="UP001335183">
    <property type="component" value="Chromosome"/>
</dbReference>
<evidence type="ECO:0000256" key="11">
    <source>
        <dbReference type="ARBA" id="ARBA00049091"/>
    </source>
</evidence>
<evidence type="ECO:0000313" key="14">
    <source>
        <dbReference type="EMBL" id="WWA46356.1"/>
    </source>
</evidence>
<reference evidence="14 15" key="1">
    <citation type="submission" date="2024-02" db="EMBL/GenBank/DDBJ databases">
        <title>The whole genome sequence of five bacterial samples isolated from Abu Dhabi Sabkha-shore region.</title>
        <authorList>
            <person name="Sudalaimuthuasari N."/>
            <person name="Sarfraz B."/>
            <person name="Tuyisabe J.D."/>
            <person name="Mugisha Ntwali L.D.M."/>
            <person name="Ali A.I.A.A."/>
            <person name="Almansoori S.Z.A."/>
            <person name="Alajami H.S.A."/>
            <person name="Almeqbaali A.A.S."/>
            <person name="Kundu B."/>
            <person name="Saeed E.E."/>
            <person name="Sukumarinath V."/>
            <person name="Mishra A.K."/>
            <person name="Hazzouri K.M."/>
            <person name="Almaskari R."/>
            <person name="Sharma A.K."/>
            <person name="Amiri K.M.A."/>
        </authorList>
    </citation>
    <scope>NUCLEOTIDE SEQUENCE [LARGE SCALE GENOMIC DNA]</scope>
    <source>
        <strain evidence="15">kcgeb_sd</strain>
    </source>
</reference>
<proteinExistence type="inferred from homology"/>
<feature type="signal peptide" evidence="12">
    <location>
        <begin position="1"/>
        <end position="20"/>
    </location>
</feature>
<accession>A0ABZ2D3B2</accession>
<evidence type="ECO:0000256" key="8">
    <source>
        <dbReference type="ARBA" id="ARBA00032824"/>
    </source>
</evidence>
<dbReference type="GO" id="GO:0140824">
    <property type="term" value="F:thioredoxin-dependent peroxiredoxin activity"/>
    <property type="evidence" value="ECO:0007669"/>
    <property type="project" value="UniProtKB-EC"/>
</dbReference>
<evidence type="ECO:0000256" key="2">
    <source>
        <dbReference type="ARBA" id="ARBA00013017"/>
    </source>
</evidence>
<dbReference type="Pfam" id="PF00578">
    <property type="entry name" value="AhpC-TSA"/>
    <property type="match status" value="1"/>
</dbReference>
<feature type="chain" id="PRO_5045348945" description="thioredoxin-dependent peroxiredoxin" evidence="12">
    <location>
        <begin position="21"/>
        <end position="179"/>
    </location>
</feature>
<evidence type="ECO:0000256" key="12">
    <source>
        <dbReference type="SAM" id="SignalP"/>
    </source>
</evidence>
<dbReference type="SUPFAM" id="SSF52833">
    <property type="entry name" value="Thioredoxin-like"/>
    <property type="match status" value="1"/>
</dbReference>
<dbReference type="InterPro" id="IPR013766">
    <property type="entry name" value="Thioredoxin_domain"/>
</dbReference>
<name>A0ABZ2D3B2_9SPHN</name>
<dbReference type="InterPro" id="IPR000866">
    <property type="entry name" value="AhpC/TSA"/>
</dbReference>
<dbReference type="InterPro" id="IPR036249">
    <property type="entry name" value="Thioredoxin-like_sf"/>
</dbReference>
<evidence type="ECO:0000256" key="7">
    <source>
        <dbReference type="ARBA" id="ARBA00023284"/>
    </source>
</evidence>
<evidence type="ECO:0000256" key="6">
    <source>
        <dbReference type="ARBA" id="ARBA00023157"/>
    </source>
</evidence>
<keyword evidence="12" id="KW-0732">Signal</keyword>
<sequence>MRRSIPAALLALTMAAPAAAQLQPGKQAPAFSTRAALGGEAMAFNLRSALAKGPVVLYFYPRAFTKGCTLEARQFAEAAEAFAAAGATVIGLSADDIDTLKRFSVEECRDRFAVGVASPAIIAAYDAALVHEGRETGMAQRVSYVIDRDGRIVFVHSDADYRDHVRLTLAAVRRLAEGG</sequence>
<keyword evidence="4" id="KW-0049">Antioxidant</keyword>
<dbReference type="RefSeq" id="WP_338445256.1">
    <property type="nucleotide sequence ID" value="NZ_CP144918.1"/>
</dbReference>
<evidence type="ECO:0000313" key="15">
    <source>
        <dbReference type="Proteomes" id="UP001335183"/>
    </source>
</evidence>
<keyword evidence="7" id="KW-0676">Redox-active center</keyword>
<keyword evidence="6" id="KW-1015">Disulfide bond</keyword>
<dbReference type="PANTHER" id="PTHR42801:SF4">
    <property type="entry name" value="AHPC_TSA FAMILY PROTEIN"/>
    <property type="match status" value="1"/>
</dbReference>
<protein>
    <recommendedName>
        <fullName evidence="2">thioredoxin-dependent peroxiredoxin</fullName>
        <ecNumber evidence="2">1.11.1.24</ecNumber>
    </recommendedName>
    <alternativeName>
        <fullName evidence="8">Thioredoxin peroxidase</fullName>
    </alternativeName>
    <alternativeName>
        <fullName evidence="10">Thioredoxin-dependent peroxiredoxin Bcp</fullName>
    </alternativeName>
</protein>
<evidence type="ECO:0000256" key="9">
    <source>
        <dbReference type="ARBA" id="ARBA00038489"/>
    </source>
</evidence>
<dbReference type="PANTHER" id="PTHR42801">
    <property type="entry name" value="THIOREDOXIN-DEPENDENT PEROXIDE REDUCTASE"/>
    <property type="match status" value="1"/>
</dbReference>
<comment type="function">
    <text evidence="1">Thiol-specific peroxidase that catalyzes the reduction of hydrogen peroxide and organic hydroperoxides to water and alcohols, respectively. Plays a role in cell protection against oxidative stress by detoxifying peroxides and as sensor of hydrogen peroxide-mediated signaling events.</text>
</comment>
<evidence type="ECO:0000256" key="1">
    <source>
        <dbReference type="ARBA" id="ARBA00003330"/>
    </source>
</evidence>
<evidence type="ECO:0000256" key="4">
    <source>
        <dbReference type="ARBA" id="ARBA00022862"/>
    </source>
</evidence>
<dbReference type="EC" id="1.11.1.24" evidence="2"/>
<evidence type="ECO:0000256" key="10">
    <source>
        <dbReference type="ARBA" id="ARBA00042639"/>
    </source>
</evidence>
<organism evidence="14 15">
    <name type="scientific">Pelagerythrobacter marensis</name>
    <dbReference type="NCBI Taxonomy" id="543877"/>
    <lineage>
        <taxon>Bacteria</taxon>
        <taxon>Pseudomonadati</taxon>
        <taxon>Pseudomonadota</taxon>
        <taxon>Alphaproteobacteria</taxon>
        <taxon>Sphingomonadales</taxon>
        <taxon>Erythrobacteraceae</taxon>
        <taxon>Pelagerythrobacter</taxon>
    </lineage>
</organism>
<keyword evidence="5 14" id="KW-0560">Oxidoreductase</keyword>
<keyword evidence="15" id="KW-1185">Reference proteome</keyword>
<dbReference type="InterPro" id="IPR050924">
    <property type="entry name" value="Peroxiredoxin_BCP/PrxQ"/>
</dbReference>